<keyword evidence="2" id="KW-1185">Reference proteome</keyword>
<accession>A0ABC8X0W4</accession>
<sequence length="130" mass="12953">MMAVDGASLLRASNLATAITFVAADDRAGRAAANADRDDDDVACGWSSAVLERGFALRRRGGSGAAAAAASCSRSRGGLVLVHAAGGEDRGCRREEAAAPGALGVIGAEAAVAKKPVMVDPVAFLCLAVL</sequence>
<organism evidence="1 2">
    <name type="scientific">Urochloa decumbens</name>
    <dbReference type="NCBI Taxonomy" id="240449"/>
    <lineage>
        <taxon>Eukaryota</taxon>
        <taxon>Viridiplantae</taxon>
        <taxon>Streptophyta</taxon>
        <taxon>Embryophyta</taxon>
        <taxon>Tracheophyta</taxon>
        <taxon>Spermatophyta</taxon>
        <taxon>Magnoliopsida</taxon>
        <taxon>Liliopsida</taxon>
        <taxon>Poales</taxon>
        <taxon>Poaceae</taxon>
        <taxon>PACMAD clade</taxon>
        <taxon>Panicoideae</taxon>
        <taxon>Panicodae</taxon>
        <taxon>Paniceae</taxon>
        <taxon>Melinidinae</taxon>
        <taxon>Urochloa</taxon>
    </lineage>
</organism>
<reference evidence="2" key="1">
    <citation type="submission" date="2024-06" db="EMBL/GenBank/DDBJ databases">
        <authorList>
            <person name="Ryan C."/>
        </authorList>
    </citation>
    <scope>NUCLEOTIDE SEQUENCE [LARGE SCALE GENOMIC DNA]</scope>
</reference>
<gene>
    <name evidence="1" type="ORF">URODEC1_LOCUS18732</name>
</gene>
<evidence type="ECO:0000313" key="1">
    <source>
        <dbReference type="EMBL" id="CAL4917697.1"/>
    </source>
</evidence>
<protein>
    <submittedName>
        <fullName evidence="1">Uncharacterized protein</fullName>
    </submittedName>
</protein>
<dbReference type="EMBL" id="OZ075123">
    <property type="protein sequence ID" value="CAL4917697.1"/>
    <property type="molecule type" value="Genomic_DNA"/>
</dbReference>
<proteinExistence type="predicted"/>
<evidence type="ECO:0000313" key="2">
    <source>
        <dbReference type="Proteomes" id="UP001497457"/>
    </source>
</evidence>
<name>A0ABC8X0W4_9POAL</name>
<dbReference type="Proteomes" id="UP001497457">
    <property type="component" value="Chromosome 13rd"/>
</dbReference>
<reference evidence="1 2" key="2">
    <citation type="submission" date="2024-10" db="EMBL/GenBank/DDBJ databases">
        <authorList>
            <person name="Ryan C."/>
        </authorList>
    </citation>
    <scope>NUCLEOTIDE SEQUENCE [LARGE SCALE GENOMIC DNA]</scope>
</reference>
<dbReference type="AlphaFoldDB" id="A0ABC8X0W4"/>